<evidence type="ECO:0000313" key="2">
    <source>
        <dbReference type="EMBL" id="GBO34937.1"/>
    </source>
</evidence>
<keyword evidence="3" id="KW-1185">Reference proteome</keyword>
<accession>A0A4Y2WE59</accession>
<protein>
    <submittedName>
        <fullName evidence="1">Uncharacterized protein</fullName>
    </submittedName>
</protein>
<sequence length="117" mass="13571">MNRTRDYELLIPYQHGRENIETDDFQNIDKCQNIQDLLSAVCENNRSTIRMLSEECSINCGSVKPILIQDFGYETYVCQICVKTILCIPKEDRLSSTLNVLKMRKTFLKMIVTVVES</sequence>
<comment type="caution">
    <text evidence="1">The sequence shown here is derived from an EMBL/GenBank/DDBJ whole genome shotgun (WGS) entry which is preliminary data.</text>
</comment>
<evidence type="ECO:0000313" key="3">
    <source>
        <dbReference type="Proteomes" id="UP000499080"/>
    </source>
</evidence>
<dbReference type="EMBL" id="BGPR01058835">
    <property type="protein sequence ID" value="GBO34924.1"/>
    <property type="molecule type" value="Genomic_DNA"/>
</dbReference>
<dbReference type="AlphaFoldDB" id="A0A4Y2WE59"/>
<name>A0A4Y2WE59_ARAVE</name>
<dbReference type="OrthoDB" id="8347338at2759"/>
<gene>
    <name evidence="2" type="ORF">AVEN_130852_1</name>
    <name evidence="1" type="ORF">AVEN_272852_1</name>
</gene>
<proteinExistence type="predicted"/>
<organism evidence="1 3">
    <name type="scientific">Araneus ventricosus</name>
    <name type="common">Orbweaver spider</name>
    <name type="synonym">Epeira ventricosa</name>
    <dbReference type="NCBI Taxonomy" id="182803"/>
    <lineage>
        <taxon>Eukaryota</taxon>
        <taxon>Metazoa</taxon>
        <taxon>Ecdysozoa</taxon>
        <taxon>Arthropoda</taxon>
        <taxon>Chelicerata</taxon>
        <taxon>Arachnida</taxon>
        <taxon>Araneae</taxon>
        <taxon>Araneomorphae</taxon>
        <taxon>Entelegynae</taxon>
        <taxon>Araneoidea</taxon>
        <taxon>Araneidae</taxon>
        <taxon>Araneus</taxon>
    </lineage>
</organism>
<reference evidence="1 3" key="1">
    <citation type="journal article" date="2019" name="Sci. Rep.">
        <title>Orb-weaving spider Araneus ventricosus genome elucidates the spidroin gene catalogue.</title>
        <authorList>
            <person name="Kono N."/>
            <person name="Nakamura H."/>
            <person name="Ohtoshi R."/>
            <person name="Moran D.A.P."/>
            <person name="Shinohara A."/>
            <person name="Yoshida Y."/>
            <person name="Fujiwara M."/>
            <person name="Mori M."/>
            <person name="Tomita M."/>
            <person name="Arakawa K."/>
        </authorList>
    </citation>
    <scope>NUCLEOTIDE SEQUENCE [LARGE SCALE GENOMIC DNA]</scope>
</reference>
<dbReference type="Proteomes" id="UP000499080">
    <property type="component" value="Unassembled WGS sequence"/>
</dbReference>
<dbReference type="EMBL" id="BGPR01058847">
    <property type="protein sequence ID" value="GBO34937.1"/>
    <property type="molecule type" value="Genomic_DNA"/>
</dbReference>
<evidence type="ECO:0000313" key="1">
    <source>
        <dbReference type="EMBL" id="GBO34924.1"/>
    </source>
</evidence>